<dbReference type="GO" id="GO:0008236">
    <property type="term" value="F:serine-type peptidase activity"/>
    <property type="evidence" value="ECO:0007669"/>
    <property type="project" value="UniProtKB-KW"/>
</dbReference>
<keyword evidence="2" id="KW-0645">Protease</keyword>
<name>A0A918KME3_9ACTN</name>
<dbReference type="EMBL" id="BMVU01000008">
    <property type="protein sequence ID" value="GGX68724.1"/>
    <property type="molecule type" value="Genomic_DNA"/>
</dbReference>
<accession>A0A918KME3</accession>
<evidence type="ECO:0000256" key="3">
    <source>
        <dbReference type="ARBA" id="ARBA00022801"/>
    </source>
</evidence>
<comment type="similarity">
    <text evidence="1">Belongs to the peptidase S51 family.</text>
</comment>
<evidence type="ECO:0000256" key="1">
    <source>
        <dbReference type="ARBA" id="ARBA00006534"/>
    </source>
</evidence>
<keyword evidence="4" id="KW-0720">Serine protease</keyword>
<reference evidence="5" key="2">
    <citation type="submission" date="2020-09" db="EMBL/GenBank/DDBJ databases">
        <authorList>
            <person name="Sun Q."/>
            <person name="Ohkuma M."/>
        </authorList>
    </citation>
    <scope>NUCLEOTIDE SEQUENCE</scope>
    <source>
        <strain evidence="5">JCM 4790</strain>
    </source>
</reference>
<sequence length="110" mass="12418">MWEQRQQPWPEPGRASAALKDDDALRTFLLSQDVIYAGGGNTANLLAVWREHGVDRLLREVFDRGDLAVRHQRWCRLLGRGLAHRLLRAAHAPPGRVGAAVRLNLPVLRQ</sequence>
<evidence type="ECO:0000256" key="4">
    <source>
        <dbReference type="ARBA" id="ARBA00022825"/>
    </source>
</evidence>
<evidence type="ECO:0000256" key="2">
    <source>
        <dbReference type="ARBA" id="ARBA00022670"/>
    </source>
</evidence>
<proteinExistence type="inferred from homology"/>
<dbReference type="Gene3D" id="3.40.50.880">
    <property type="match status" value="1"/>
</dbReference>
<dbReference type="Proteomes" id="UP000619244">
    <property type="component" value="Unassembled WGS sequence"/>
</dbReference>
<evidence type="ECO:0000313" key="5">
    <source>
        <dbReference type="EMBL" id="GGX68724.1"/>
    </source>
</evidence>
<dbReference type="AlphaFoldDB" id="A0A918KME3"/>
<organism evidence="5 6">
    <name type="scientific">Streptomyces minutiscleroticus</name>
    <dbReference type="NCBI Taxonomy" id="68238"/>
    <lineage>
        <taxon>Bacteria</taxon>
        <taxon>Bacillati</taxon>
        <taxon>Actinomycetota</taxon>
        <taxon>Actinomycetes</taxon>
        <taxon>Kitasatosporales</taxon>
        <taxon>Streptomycetaceae</taxon>
        <taxon>Streptomyces</taxon>
    </lineage>
</organism>
<dbReference type="InterPro" id="IPR005320">
    <property type="entry name" value="Peptidase_S51"/>
</dbReference>
<dbReference type="GO" id="GO:0006508">
    <property type="term" value="P:proteolysis"/>
    <property type="evidence" value="ECO:0007669"/>
    <property type="project" value="UniProtKB-KW"/>
</dbReference>
<protein>
    <submittedName>
        <fullName evidence="5">Uncharacterized protein</fullName>
    </submittedName>
</protein>
<reference evidence="5" key="1">
    <citation type="journal article" date="2014" name="Int. J. Syst. Evol. Microbiol.">
        <title>Complete genome sequence of Corynebacterium casei LMG S-19264T (=DSM 44701T), isolated from a smear-ripened cheese.</title>
        <authorList>
            <consortium name="US DOE Joint Genome Institute (JGI-PGF)"/>
            <person name="Walter F."/>
            <person name="Albersmeier A."/>
            <person name="Kalinowski J."/>
            <person name="Ruckert C."/>
        </authorList>
    </citation>
    <scope>NUCLEOTIDE SEQUENCE</scope>
    <source>
        <strain evidence="5">JCM 4790</strain>
    </source>
</reference>
<keyword evidence="6" id="KW-1185">Reference proteome</keyword>
<dbReference type="InterPro" id="IPR029062">
    <property type="entry name" value="Class_I_gatase-like"/>
</dbReference>
<dbReference type="Pfam" id="PF03575">
    <property type="entry name" value="Peptidase_S51"/>
    <property type="match status" value="1"/>
</dbReference>
<evidence type="ECO:0000313" key="6">
    <source>
        <dbReference type="Proteomes" id="UP000619244"/>
    </source>
</evidence>
<comment type="caution">
    <text evidence="5">The sequence shown here is derived from an EMBL/GenBank/DDBJ whole genome shotgun (WGS) entry which is preliminary data.</text>
</comment>
<gene>
    <name evidence="5" type="ORF">GCM10010358_23810</name>
</gene>
<keyword evidence="3" id="KW-0378">Hydrolase</keyword>